<reference evidence="2 3" key="1">
    <citation type="submission" date="2016-03" db="EMBL/GenBank/DDBJ databases">
        <title>Cyphomyrmex costatus WGS genome.</title>
        <authorList>
            <person name="Nygaard S."/>
            <person name="Hu H."/>
            <person name="Boomsma J."/>
            <person name="Zhang G."/>
        </authorList>
    </citation>
    <scope>NUCLEOTIDE SEQUENCE [LARGE SCALE GENOMIC DNA]</scope>
    <source>
        <strain evidence="2">MS0001</strain>
        <tissue evidence="2">Whole body</tissue>
    </source>
</reference>
<sequence>MKNRVCRGRLRDSPTLRDLGDALSPAKANLLDGNTCEPGTSLYVSVCVSMQYYVSRDRRHRSAPARRPASAPSRRRRHFRPYSYSPCSLRRVSSRNCSRRKNLPRNYQGSRIPSYEIKKILNVGTYWDSITATSAKHAIPTPLKDYPSRCARPYITKKEKNLSRGTFTQITSTTHFSLRISVSKLRTTYRNAHREDWPPSIIQSLYQHDVCYRDVIKCPAVQATTPPGISTHSLCHPRDSHARLSYRVCVAWKGVELRRCVFNGYLSHGPQQGLLYMPLSSVSCNNIPSHLKRNSLFTYHQFRSSGAIRNALTLSKNPVCTRHGSTEDTWYEERVATQQDRSSTWDIPSSSLAKVDRTQRCISSKGEEKEDAVGRGIQKEQAEPRWWWRWHAKEARRIGKRTEPVVRRHLAAPYIFLRLPRFPYPRGNKRRTFPFLLLFVSTPRVSIPRSPIRIVIVVSSCENLAEEKRYGLRFDIFVHCSTMFILDVHRCYNAVLPCQ</sequence>
<dbReference type="AlphaFoldDB" id="A0A195CQ08"/>
<name>A0A195CQ08_9HYME</name>
<accession>A0A195CQ08</accession>
<keyword evidence="3" id="KW-1185">Reference proteome</keyword>
<evidence type="ECO:0000313" key="3">
    <source>
        <dbReference type="Proteomes" id="UP000078542"/>
    </source>
</evidence>
<dbReference type="EMBL" id="KQ977440">
    <property type="protein sequence ID" value="KYN02823.1"/>
    <property type="molecule type" value="Genomic_DNA"/>
</dbReference>
<protein>
    <submittedName>
        <fullName evidence="2">Uncharacterized protein</fullName>
    </submittedName>
</protein>
<organism evidence="2 3">
    <name type="scientific">Cyphomyrmex costatus</name>
    <dbReference type="NCBI Taxonomy" id="456900"/>
    <lineage>
        <taxon>Eukaryota</taxon>
        <taxon>Metazoa</taxon>
        <taxon>Ecdysozoa</taxon>
        <taxon>Arthropoda</taxon>
        <taxon>Hexapoda</taxon>
        <taxon>Insecta</taxon>
        <taxon>Pterygota</taxon>
        <taxon>Neoptera</taxon>
        <taxon>Endopterygota</taxon>
        <taxon>Hymenoptera</taxon>
        <taxon>Apocrita</taxon>
        <taxon>Aculeata</taxon>
        <taxon>Formicoidea</taxon>
        <taxon>Formicidae</taxon>
        <taxon>Myrmicinae</taxon>
        <taxon>Cyphomyrmex</taxon>
    </lineage>
</organism>
<gene>
    <name evidence="2" type="ORF">ALC62_06401</name>
</gene>
<feature type="region of interest" description="Disordered" evidence="1">
    <location>
        <begin position="58"/>
        <end position="77"/>
    </location>
</feature>
<proteinExistence type="predicted"/>
<evidence type="ECO:0000256" key="1">
    <source>
        <dbReference type="SAM" id="MobiDB-lite"/>
    </source>
</evidence>
<dbReference type="Proteomes" id="UP000078542">
    <property type="component" value="Unassembled WGS sequence"/>
</dbReference>
<evidence type="ECO:0000313" key="2">
    <source>
        <dbReference type="EMBL" id="KYN02823.1"/>
    </source>
</evidence>